<feature type="region of interest" description="Disordered" evidence="1">
    <location>
        <begin position="1"/>
        <end position="23"/>
    </location>
</feature>
<reference evidence="4" key="1">
    <citation type="submission" date="2017-02" db="EMBL/GenBank/DDBJ databases">
        <authorList>
            <person name="Dridi B."/>
        </authorList>
    </citation>
    <scope>NUCLEOTIDE SEQUENCE [LARGE SCALE GENOMIC DNA]</scope>
    <source>
        <strain evidence="4">EB411</strain>
    </source>
</reference>
<dbReference type="Proteomes" id="UP000196778">
    <property type="component" value="Unassembled WGS sequence"/>
</dbReference>
<feature type="transmembrane region" description="Helical" evidence="2">
    <location>
        <begin position="99"/>
        <end position="118"/>
    </location>
</feature>
<dbReference type="RefSeq" id="WP_087136176.1">
    <property type="nucleotide sequence ID" value="NZ_FUKR01000017.1"/>
</dbReference>
<evidence type="ECO:0000256" key="2">
    <source>
        <dbReference type="SAM" id="Phobius"/>
    </source>
</evidence>
<feature type="transmembrane region" description="Helical" evidence="2">
    <location>
        <begin position="124"/>
        <end position="148"/>
    </location>
</feature>
<organism evidence="3 4">
    <name type="scientific">Mycetocola reblochoni REB411</name>
    <dbReference type="NCBI Taxonomy" id="1255698"/>
    <lineage>
        <taxon>Bacteria</taxon>
        <taxon>Bacillati</taxon>
        <taxon>Actinomycetota</taxon>
        <taxon>Actinomycetes</taxon>
        <taxon>Micrococcales</taxon>
        <taxon>Microbacteriaceae</taxon>
        <taxon>Mycetocola</taxon>
    </lineage>
</organism>
<dbReference type="EMBL" id="FUKR01000017">
    <property type="protein sequence ID" value="SJN21451.1"/>
    <property type="molecule type" value="Genomic_DNA"/>
</dbReference>
<dbReference type="AlphaFoldDB" id="A0A1R4INK3"/>
<protein>
    <submittedName>
        <fullName evidence="3">Uncharacterized protein</fullName>
    </submittedName>
</protein>
<proteinExistence type="predicted"/>
<keyword evidence="2" id="KW-0472">Membrane</keyword>
<gene>
    <name evidence="3" type="ORF">FM119_02795</name>
</gene>
<evidence type="ECO:0000313" key="4">
    <source>
        <dbReference type="Proteomes" id="UP000196778"/>
    </source>
</evidence>
<evidence type="ECO:0000256" key="1">
    <source>
        <dbReference type="SAM" id="MobiDB-lite"/>
    </source>
</evidence>
<keyword evidence="2" id="KW-0812">Transmembrane</keyword>
<feature type="transmembrane region" description="Helical" evidence="2">
    <location>
        <begin position="70"/>
        <end position="92"/>
    </location>
</feature>
<keyword evidence="2" id="KW-1133">Transmembrane helix</keyword>
<name>A0A1R4INK3_9MICO</name>
<keyword evidence="4" id="KW-1185">Reference proteome</keyword>
<accession>A0A1R4INK3</accession>
<sequence length="154" mass="15454">MTDTTAPAAQTRTAPTTAGGPGTTPGTAWLTVLAALSLVIELVRATAGLRGHGGGTLTPYFRGEGPSGALAVWTVLLIAVTVVLYAIVIVLLRGDARLGRLLGGVLAVLAVLAAIPSIPVMVGAGAIVGVVFIAAMIVVNVAFVVVAWRGRFCA</sequence>
<evidence type="ECO:0000313" key="3">
    <source>
        <dbReference type="EMBL" id="SJN21451.1"/>
    </source>
</evidence>